<organism evidence="16 17">
    <name type="scientific">Cellvibrio fontiphilus</name>
    <dbReference type="NCBI Taxonomy" id="1815559"/>
    <lineage>
        <taxon>Bacteria</taxon>
        <taxon>Pseudomonadati</taxon>
        <taxon>Pseudomonadota</taxon>
        <taxon>Gammaproteobacteria</taxon>
        <taxon>Cellvibrionales</taxon>
        <taxon>Cellvibrionaceae</taxon>
        <taxon>Cellvibrio</taxon>
    </lineage>
</organism>
<dbReference type="InterPro" id="IPR023380">
    <property type="entry name" value="DsbB-like_sf"/>
</dbReference>
<evidence type="ECO:0000256" key="1">
    <source>
        <dbReference type="ARBA" id="ARBA00004429"/>
    </source>
</evidence>
<name>A0ABV7FE44_9GAMM</name>
<evidence type="ECO:0000256" key="13">
    <source>
        <dbReference type="ARBA" id="ARBA00023284"/>
    </source>
</evidence>
<evidence type="ECO:0000256" key="11">
    <source>
        <dbReference type="ARBA" id="ARBA00023157"/>
    </source>
</evidence>
<feature type="topological domain" description="Cytoplasmic" evidence="14">
    <location>
        <begin position="61"/>
        <end position="66"/>
    </location>
</feature>
<keyword evidence="12 14" id="KW-0143">Chaperone</keyword>
<evidence type="ECO:0000256" key="14">
    <source>
        <dbReference type="HAMAP-Rule" id="MF_00286"/>
    </source>
</evidence>
<keyword evidence="3 14" id="KW-0813">Transport</keyword>
<dbReference type="Gene3D" id="1.20.1550.10">
    <property type="entry name" value="DsbB-like"/>
    <property type="match status" value="1"/>
</dbReference>
<comment type="similarity">
    <text evidence="2 14">Belongs to the DsbB family.</text>
</comment>
<feature type="disulfide bond" description="Redox-active" evidence="14">
    <location>
        <begin position="35"/>
        <end position="38"/>
    </location>
</feature>
<proteinExistence type="inferred from homology"/>
<dbReference type="PANTHER" id="PTHR36570">
    <property type="entry name" value="DISULFIDE BOND FORMATION PROTEIN B"/>
    <property type="match status" value="1"/>
</dbReference>
<keyword evidence="8 14" id="KW-1133">Transmembrane helix</keyword>
<feature type="transmembrane region" description="Helical" evidence="15">
    <location>
        <begin position="42"/>
        <end position="61"/>
    </location>
</feature>
<sequence length="166" mass="17874">MSFSVRQINLLIFIACTAMMLAAAYMEHVMKMVPCSLCITQRGFVVLTGLLALIAAIHNPANGGRRAYALAGVVSALLGACFAGRQLWLQSLPADQVPACGPGLAYMFEVFPFMDALKLLLQGDGNCAHVDKILGLSLAAWTLMAFIALAGVNLYQALRRVRTQWA</sequence>
<keyword evidence="7 14" id="KW-0249">Electron transport</keyword>
<dbReference type="EMBL" id="JBHRTF010000002">
    <property type="protein sequence ID" value="MFC3114499.1"/>
    <property type="molecule type" value="Genomic_DNA"/>
</dbReference>
<protein>
    <recommendedName>
        <fullName evidence="14">Disulfide bond formation protein B</fullName>
    </recommendedName>
    <alternativeName>
        <fullName evidence="14">Disulfide oxidoreductase</fullName>
    </alternativeName>
</protein>
<feature type="topological domain" description="Periplasmic" evidence="14">
    <location>
        <begin position="26"/>
        <end position="43"/>
    </location>
</feature>
<dbReference type="InterPro" id="IPR003752">
    <property type="entry name" value="DiS_bond_form_DsbB/BdbC"/>
</dbReference>
<feature type="topological domain" description="Cytoplasmic" evidence="14">
    <location>
        <begin position="1"/>
        <end position="8"/>
    </location>
</feature>
<keyword evidence="6 14" id="KW-0812">Transmembrane</keyword>
<reference evidence="17" key="1">
    <citation type="journal article" date="2019" name="Int. J. Syst. Evol. Microbiol.">
        <title>The Global Catalogue of Microorganisms (GCM) 10K type strain sequencing project: providing services to taxonomists for standard genome sequencing and annotation.</title>
        <authorList>
            <consortium name="The Broad Institute Genomics Platform"/>
            <consortium name="The Broad Institute Genome Sequencing Center for Infectious Disease"/>
            <person name="Wu L."/>
            <person name="Ma J."/>
        </authorList>
    </citation>
    <scope>NUCLEOTIDE SEQUENCE [LARGE SCALE GENOMIC DNA]</scope>
    <source>
        <strain evidence="17">KCTC 52237</strain>
    </source>
</reference>
<evidence type="ECO:0000256" key="8">
    <source>
        <dbReference type="ARBA" id="ARBA00022989"/>
    </source>
</evidence>
<evidence type="ECO:0000256" key="9">
    <source>
        <dbReference type="ARBA" id="ARBA00023002"/>
    </source>
</evidence>
<feature type="topological domain" description="Cytoplasmic" evidence="14">
    <location>
        <begin position="160"/>
        <end position="166"/>
    </location>
</feature>
<feature type="transmembrane region" description="Helical" evidence="15">
    <location>
        <begin position="133"/>
        <end position="155"/>
    </location>
</feature>
<evidence type="ECO:0000256" key="3">
    <source>
        <dbReference type="ARBA" id="ARBA00022448"/>
    </source>
</evidence>
<keyword evidence="13 14" id="KW-0676">Redox-active center</keyword>
<keyword evidence="17" id="KW-1185">Reference proteome</keyword>
<evidence type="ECO:0000256" key="7">
    <source>
        <dbReference type="ARBA" id="ARBA00022982"/>
    </source>
</evidence>
<dbReference type="Pfam" id="PF02600">
    <property type="entry name" value="DsbB"/>
    <property type="match status" value="1"/>
</dbReference>
<evidence type="ECO:0000313" key="16">
    <source>
        <dbReference type="EMBL" id="MFC3114499.1"/>
    </source>
</evidence>
<keyword evidence="4 14" id="KW-1003">Cell membrane</keyword>
<comment type="subcellular location">
    <subcellularLocation>
        <location evidence="1">Cell inner membrane</location>
        <topology evidence="1">Multi-pass membrane protein</topology>
    </subcellularLocation>
    <subcellularLocation>
        <location evidence="14">Cell membrane</location>
        <topology evidence="14">Multi-pass membrane protein</topology>
    </subcellularLocation>
</comment>
<dbReference type="Proteomes" id="UP001595555">
    <property type="component" value="Unassembled WGS sequence"/>
</dbReference>
<accession>A0ABV7FE44</accession>
<keyword evidence="9 14" id="KW-0560">Oxidoreductase</keyword>
<dbReference type="HAMAP" id="MF_00286">
    <property type="entry name" value="DsbB"/>
    <property type="match status" value="1"/>
</dbReference>
<keyword evidence="10 14" id="KW-0472">Membrane</keyword>
<keyword evidence="5" id="KW-0997">Cell inner membrane</keyword>
<evidence type="ECO:0000256" key="10">
    <source>
        <dbReference type="ARBA" id="ARBA00023136"/>
    </source>
</evidence>
<evidence type="ECO:0000256" key="12">
    <source>
        <dbReference type="ARBA" id="ARBA00023186"/>
    </source>
</evidence>
<gene>
    <name evidence="14" type="primary">dsbB</name>
    <name evidence="16" type="ORF">ACFODX_02955</name>
</gene>
<comment type="function">
    <text evidence="14">Required for disulfide bond formation in some periplasmic proteins. Acts by oxidizing the DsbA protein.</text>
</comment>
<comment type="caution">
    <text evidence="16">The sequence shown here is derived from an EMBL/GenBank/DDBJ whole genome shotgun (WGS) entry which is preliminary data.</text>
</comment>
<evidence type="ECO:0000256" key="5">
    <source>
        <dbReference type="ARBA" id="ARBA00022519"/>
    </source>
</evidence>
<dbReference type="PANTHER" id="PTHR36570:SF3">
    <property type="entry name" value="DISULFIDE BOND FORMATION PROTEIN B"/>
    <property type="match status" value="1"/>
</dbReference>
<evidence type="ECO:0000256" key="4">
    <source>
        <dbReference type="ARBA" id="ARBA00022475"/>
    </source>
</evidence>
<dbReference type="SUPFAM" id="SSF158442">
    <property type="entry name" value="DsbB-like"/>
    <property type="match status" value="1"/>
</dbReference>
<evidence type="ECO:0000256" key="2">
    <source>
        <dbReference type="ARBA" id="ARBA00008823"/>
    </source>
</evidence>
<evidence type="ECO:0000313" key="17">
    <source>
        <dbReference type="Proteomes" id="UP001595555"/>
    </source>
</evidence>
<evidence type="ECO:0000256" key="15">
    <source>
        <dbReference type="SAM" id="Phobius"/>
    </source>
</evidence>
<evidence type="ECO:0000256" key="6">
    <source>
        <dbReference type="ARBA" id="ARBA00022692"/>
    </source>
</evidence>
<comment type="caution">
    <text evidence="14">Lacks conserved residue(s) required for the propagation of feature annotation.</text>
</comment>
<dbReference type="RefSeq" id="WP_378115897.1">
    <property type="nucleotide sequence ID" value="NZ_JBHRTF010000002.1"/>
</dbReference>
<dbReference type="InterPro" id="IPR022920">
    <property type="entry name" value="Disulphide_bond_form_DsbB"/>
</dbReference>
<feature type="transmembrane region" description="Helical" evidence="15">
    <location>
        <begin position="68"/>
        <end position="88"/>
    </location>
</feature>
<keyword evidence="11 14" id="KW-1015">Disulfide bond</keyword>
<dbReference type="InterPro" id="IPR050183">
    <property type="entry name" value="DsbB"/>
</dbReference>